<dbReference type="InterPro" id="IPR014710">
    <property type="entry name" value="RmlC-like_jellyroll"/>
</dbReference>
<dbReference type="InterPro" id="IPR012093">
    <property type="entry name" value="Pirin"/>
</dbReference>
<evidence type="ECO:0000256" key="1">
    <source>
        <dbReference type="ARBA" id="ARBA00008416"/>
    </source>
</evidence>
<dbReference type="InterPro" id="IPR003829">
    <property type="entry name" value="Pirin_N_dom"/>
</dbReference>
<feature type="domain" description="Pirin N-terminal" evidence="4">
    <location>
        <begin position="105"/>
        <end position="207"/>
    </location>
</feature>
<sequence>MFITSKKHLLFLLLTVIIASVFFTPLTTFTKSALSNYLYSEPLSSETVQSEKTKREEALEELEEDLEDEIEELEEIEEEIEEMSFISKNIVKIVSALEQAEGAGARVRRSIGTMSVRNFTPFLMLDHFRVTPEAGFPDHPHRGQETITYMLKGKVDHEDFTGNSGTLEPGDLQFMTAGRGIMHAEMPRINKTEDGDLDAIEGLQLWVDLPVELKECEPRYRDLRKDEIPVIHPDPNVEIKVISGKSYGTESIKDLAYTPVWFLDMVVKPGGQVTQPIPHGFNTFVYVMDGEIKIGNKTIPKFTSVFFGEEGDGIELSVDKDAKATARLAVIAGKILHQPIVQHGPFVETSRDRIYKAFMDYQSKTNGFERAAGWKSKIGRRMLRD</sequence>
<dbReference type="Pfam" id="PF05726">
    <property type="entry name" value="Pirin_C"/>
    <property type="match status" value="1"/>
</dbReference>
<evidence type="ECO:0000259" key="4">
    <source>
        <dbReference type="Pfam" id="PF02678"/>
    </source>
</evidence>
<dbReference type="PANTHER" id="PTHR13903">
    <property type="entry name" value="PIRIN-RELATED"/>
    <property type="match status" value="1"/>
</dbReference>
<feature type="coiled-coil region" evidence="3">
    <location>
        <begin position="45"/>
        <end position="86"/>
    </location>
</feature>
<keyword evidence="7" id="KW-1185">Reference proteome</keyword>
<dbReference type="Proteomes" id="UP000398389">
    <property type="component" value="Unassembled WGS sequence"/>
</dbReference>
<dbReference type="CDD" id="cd02909">
    <property type="entry name" value="cupin_pirin_N"/>
    <property type="match status" value="1"/>
</dbReference>
<gene>
    <name evidence="6" type="ORF">SAPINGB_P001498</name>
</gene>
<proteinExistence type="inferred from homology"/>
<protein>
    <recommendedName>
        <fullName evidence="8">Pirin N-terminal domain-containing protein</fullName>
    </recommendedName>
</protein>
<dbReference type="InterPro" id="IPR008778">
    <property type="entry name" value="Pirin_C_dom"/>
</dbReference>
<organism evidence="6 7">
    <name type="scientific">Magnusiomyces paraingens</name>
    <dbReference type="NCBI Taxonomy" id="2606893"/>
    <lineage>
        <taxon>Eukaryota</taxon>
        <taxon>Fungi</taxon>
        <taxon>Dikarya</taxon>
        <taxon>Ascomycota</taxon>
        <taxon>Saccharomycotina</taxon>
        <taxon>Dipodascomycetes</taxon>
        <taxon>Dipodascales</taxon>
        <taxon>Dipodascaceae</taxon>
        <taxon>Magnusiomyces</taxon>
    </lineage>
</organism>
<dbReference type="EMBL" id="CABVLU010000001">
    <property type="protein sequence ID" value="VVT47009.1"/>
    <property type="molecule type" value="Genomic_DNA"/>
</dbReference>
<evidence type="ECO:0000259" key="5">
    <source>
        <dbReference type="Pfam" id="PF05726"/>
    </source>
</evidence>
<name>A0A5E8BC61_9ASCO</name>
<keyword evidence="3" id="KW-0175">Coiled coil</keyword>
<dbReference type="RefSeq" id="XP_031852110.1">
    <property type="nucleotide sequence ID" value="XM_031996219.1"/>
</dbReference>
<dbReference type="AlphaFoldDB" id="A0A5E8BC61"/>
<evidence type="ECO:0000256" key="3">
    <source>
        <dbReference type="SAM" id="Coils"/>
    </source>
</evidence>
<evidence type="ECO:0000313" key="7">
    <source>
        <dbReference type="Proteomes" id="UP000398389"/>
    </source>
</evidence>
<dbReference type="Pfam" id="PF02678">
    <property type="entry name" value="Pirin"/>
    <property type="match status" value="1"/>
</dbReference>
<evidence type="ECO:0008006" key="8">
    <source>
        <dbReference type="Google" id="ProtNLM"/>
    </source>
</evidence>
<reference evidence="6 7" key="1">
    <citation type="submission" date="2019-09" db="EMBL/GenBank/DDBJ databases">
        <authorList>
            <person name="Brejova B."/>
        </authorList>
    </citation>
    <scope>NUCLEOTIDE SEQUENCE [LARGE SCALE GENOMIC DNA]</scope>
</reference>
<dbReference type="InterPro" id="IPR011051">
    <property type="entry name" value="RmlC_Cupin_sf"/>
</dbReference>
<accession>A0A5E8BC61</accession>
<feature type="domain" description="Pirin C-terminal" evidence="5">
    <location>
        <begin position="263"/>
        <end position="366"/>
    </location>
</feature>
<dbReference type="PANTHER" id="PTHR13903:SF8">
    <property type="entry name" value="PIRIN"/>
    <property type="match status" value="1"/>
</dbReference>
<dbReference type="OrthoDB" id="198735at2759"/>
<dbReference type="GeneID" id="43580319"/>
<dbReference type="CDD" id="cd02247">
    <property type="entry name" value="cupin_pirin_C"/>
    <property type="match status" value="1"/>
</dbReference>
<comment type="similarity">
    <text evidence="1 2">Belongs to the pirin family.</text>
</comment>
<evidence type="ECO:0000313" key="6">
    <source>
        <dbReference type="EMBL" id="VVT47009.1"/>
    </source>
</evidence>
<evidence type="ECO:0000256" key="2">
    <source>
        <dbReference type="RuleBase" id="RU003457"/>
    </source>
</evidence>
<dbReference type="Gene3D" id="2.60.120.10">
    <property type="entry name" value="Jelly Rolls"/>
    <property type="match status" value="2"/>
</dbReference>
<dbReference type="SUPFAM" id="SSF51182">
    <property type="entry name" value="RmlC-like cupins"/>
    <property type="match status" value="1"/>
</dbReference>